<comment type="caution">
    <text evidence="3">The sequence shown here is derived from an EMBL/GenBank/DDBJ whole genome shotgun (WGS) entry which is preliminary data.</text>
</comment>
<dbReference type="InterPro" id="IPR020904">
    <property type="entry name" value="Sc_DH/Rdtase_CS"/>
</dbReference>
<dbReference type="CDD" id="cd05233">
    <property type="entry name" value="SDR_c"/>
    <property type="match status" value="1"/>
</dbReference>
<dbReference type="InterPro" id="IPR002347">
    <property type="entry name" value="SDR_fam"/>
</dbReference>
<dbReference type="PRINTS" id="PR00080">
    <property type="entry name" value="SDRFAMILY"/>
</dbReference>
<dbReference type="AlphaFoldDB" id="A0A6L9LHJ2"/>
<name>A0A6L9LHJ2_9BACT</name>
<dbReference type="Proteomes" id="UP000474175">
    <property type="component" value="Unassembled WGS sequence"/>
</dbReference>
<gene>
    <name evidence="3" type="ORF">GK108_28270</name>
</gene>
<accession>A0A6L9LHJ2</accession>
<dbReference type="Pfam" id="PF13561">
    <property type="entry name" value="adh_short_C2"/>
    <property type="match status" value="1"/>
</dbReference>
<dbReference type="Gene3D" id="3.40.50.720">
    <property type="entry name" value="NAD(P)-binding Rossmann-like Domain"/>
    <property type="match status" value="1"/>
</dbReference>
<evidence type="ECO:0000313" key="4">
    <source>
        <dbReference type="Proteomes" id="UP000474175"/>
    </source>
</evidence>
<dbReference type="InterPro" id="IPR050259">
    <property type="entry name" value="SDR"/>
</dbReference>
<dbReference type="FunFam" id="3.40.50.720:FF:000084">
    <property type="entry name" value="Short-chain dehydrogenase reductase"/>
    <property type="match status" value="1"/>
</dbReference>
<dbReference type="SUPFAM" id="SSF51735">
    <property type="entry name" value="NAD(P)-binding Rossmann-fold domains"/>
    <property type="match status" value="1"/>
</dbReference>
<comment type="similarity">
    <text evidence="1">Belongs to the short-chain dehydrogenases/reductases (SDR) family.</text>
</comment>
<protein>
    <submittedName>
        <fullName evidence="3">SDR family oxidoreductase</fullName>
    </submittedName>
</protein>
<organism evidence="3 4">
    <name type="scientific">Spirosoma terrae</name>
    <dbReference type="NCBI Taxonomy" id="1968276"/>
    <lineage>
        <taxon>Bacteria</taxon>
        <taxon>Pseudomonadati</taxon>
        <taxon>Bacteroidota</taxon>
        <taxon>Cytophagia</taxon>
        <taxon>Cytophagales</taxon>
        <taxon>Cytophagaceae</taxon>
        <taxon>Spirosoma</taxon>
    </lineage>
</organism>
<reference evidence="3 4" key="1">
    <citation type="submission" date="2020-02" db="EMBL/GenBank/DDBJ databases">
        <title>Draft genome sequence of two Spirosoma agri KCTC 52727 and Spirosoma terrae KCTC 52035.</title>
        <authorList>
            <person name="Rojas J."/>
            <person name="Ambika Manirajan B."/>
            <person name="Suarez C."/>
            <person name="Ratering S."/>
            <person name="Schnell S."/>
        </authorList>
    </citation>
    <scope>NUCLEOTIDE SEQUENCE [LARGE SCALE GENOMIC DNA]</scope>
    <source>
        <strain evidence="3 4">KCTC 52035</strain>
    </source>
</reference>
<proteinExistence type="inferred from homology"/>
<evidence type="ECO:0000313" key="3">
    <source>
        <dbReference type="EMBL" id="NDU98812.1"/>
    </source>
</evidence>
<evidence type="ECO:0000256" key="2">
    <source>
        <dbReference type="SAM" id="MobiDB-lite"/>
    </source>
</evidence>
<dbReference type="InterPro" id="IPR036291">
    <property type="entry name" value="NAD(P)-bd_dom_sf"/>
</dbReference>
<dbReference type="PROSITE" id="PS00061">
    <property type="entry name" value="ADH_SHORT"/>
    <property type="match status" value="1"/>
</dbReference>
<dbReference type="GO" id="GO:0032787">
    <property type="term" value="P:monocarboxylic acid metabolic process"/>
    <property type="evidence" value="ECO:0007669"/>
    <property type="project" value="UniProtKB-ARBA"/>
</dbReference>
<dbReference type="PRINTS" id="PR00081">
    <property type="entry name" value="GDHRDH"/>
</dbReference>
<dbReference type="EMBL" id="JAAFZH010000020">
    <property type="protein sequence ID" value="NDU98812.1"/>
    <property type="molecule type" value="Genomic_DNA"/>
</dbReference>
<dbReference type="RefSeq" id="WP_163954943.1">
    <property type="nucleotide sequence ID" value="NZ_JAAFZH010000020.1"/>
</dbReference>
<dbReference type="PANTHER" id="PTHR42879">
    <property type="entry name" value="3-OXOACYL-(ACYL-CARRIER-PROTEIN) REDUCTASE"/>
    <property type="match status" value="1"/>
</dbReference>
<feature type="region of interest" description="Disordered" evidence="2">
    <location>
        <begin position="190"/>
        <end position="209"/>
    </location>
</feature>
<sequence length="254" mass="27294">MIKDLLNLSGKNALVTGSSQGIGKGIALALAEFGANVLVHYRSDADEAQIVADQVKQFGVKSAVISADLADANAPESLFEQAIDQFKQIDILVLNASVQEPNLWLDTTPEEFDKQVMANWKSTLFIMQRFIPAMIKQGWGRVVTLGSVQEEKPHPAMTVYAGTKAAVANMVQNLALQVAKEGVTINNLSPGVIDTPRTDEPTPPVPDHISQRMTVPVGYDGQPEDIAAMTVLLCSEAGRYVTGQTIFVDGGMSL</sequence>
<evidence type="ECO:0000256" key="1">
    <source>
        <dbReference type="ARBA" id="ARBA00006484"/>
    </source>
</evidence>
<keyword evidence="4" id="KW-1185">Reference proteome</keyword>